<sequence length="284" mass="32241">MSIQLPVSAQSQGSGAPRVVIPTGSRSYSPSRPVAPSSRILYPWKTYVTATIFWCGEQPTERNPTPNCKSSWDTAWAENFGGYDDPDPKNRIANHTTGEFRPKNFIPKLNPFYIALPYNDVQGWSKHKPEASKVIPWFNRMRPAPGKTVLKGRWVQIFYNNRSCYAQWEDCGPWVTDDWQYVFGKNKPKATQNGAAGIDLSPSIRDYLGVKSGTKVHWRFVEDGQVPYGPWKKYGTTAPAQVASYGPNPAPVKDGESLEAQRKYLEYLRKLRDEQYMKKPLSEL</sequence>
<dbReference type="RefSeq" id="WP_386819856.1">
    <property type="nucleotide sequence ID" value="NZ_JBHUIT010000008.1"/>
</dbReference>
<reference evidence="3" key="1">
    <citation type="journal article" date="2019" name="Int. J. Syst. Evol. Microbiol.">
        <title>The Global Catalogue of Microorganisms (GCM) 10K type strain sequencing project: providing services to taxonomists for standard genome sequencing and annotation.</title>
        <authorList>
            <consortium name="The Broad Institute Genomics Platform"/>
            <consortium name="The Broad Institute Genome Sequencing Center for Infectious Disease"/>
            <person name="Wu L."/>
            <person name="Ma J."/>
        </authorList>
    </citation>
    <scope>NUCLEOTIDE SEQUENCE [LARGE SCALE GENOMIC DNA]</scope>
    <source>
        <strain evidence="3">CGMCC 4.7106</strain>
    </source>
</reference>
<feature type="compositionally biased region" description="Polar residues" evidence="1">
    <location>
        <begin position="1"/>
        <end position="14"/>
    </location>
</feature>
<accession>A0ABW5D683</accession>
<evidence type="ECO:0000313" key="3">
    <source>
        <dbReference type="Proteomes" id="UP001597375"/>
    </source>
</evidence>
<dbReference type="Proteomes" id="UP001597375">
    <property type="component" value="Unassembled WGS sequence"/>
</dbReference>
<gene>
    <name evidence="2" type="ORF">ACFSSA_07760</name>
</gene>
<evidence type="ECO:0000256" key="1">
    <source>
        <dbReference type="SAM" id="MobiDB-lite"/>
    </source>
</evidence>
<name>A0ABW5D683_9BACT</name>
<proteinExistence type="predicted"/>
<dbReference type="EMBL" id="JBHUIT010000008">
    <property type="protein sequence ID" value="MFD2256567.1"/>
    <property type="molecule type" value="Genomic_DNA"/>
</dbReference>
<protein>
    <submittedName>
        <fullName evidence="2">Uncharacterized protein</fullName>
    </submittedName>
</protein>
<keyword evidence="3" id="KW-1185">Reference proteome</keyword>
<evidence type="ECO:0000313" key="2">
    <source>
        <dbReference type="EMBL" id="MFD2256567.1"/>
    </source>
</evidence>
<feature type="region of interest" description="Disordered" evidence="1">
    <location>
        <begin position="1"/>
        <end position="35"/>
    </location>
</feature>
<organism evidence="2 3">
    <name type="scientific">Luteolibacter algae</name>
    <dbReference type="NCBI Taxonomy" id="454151"/>
    <lineage>
        <taxon>Bacteria</taxon>
        <taxon>Pseudomonadati</taxon>
        <taxon>Verrucomicrobiota</taxon>
        <taxon>Verrucomicrobiia</taxon>
        <taxon>Verrucomicrobiales</taxon>
        <taxon>Verrucomicrobiaceae</taxon>
        <taxon>Luteolibacter</taxon>
    </lineage>
</organism>
<comment type="caution">
    <text evidence="2">The sequence shown here is derived from an EMBL/GenBank/DDBJ whole genome shotgun (WGS) entry which is preliminary data.</text>
</comment>